<dbReference type="Pfam" id="PF13639">
    <property type="entry name" value="zf-RING_2"/>
    <property type="match status" value="1"/>
</dbReference>
<comment type="subcellular location">
    <subcellularLocation>
        <location evidence="1">Membrane</location>
        <topology evidence="1">Multi-pass membrane protein</topology>
    </subcellularLocation>
</comment>
<protein>
    <recommendedName>
        <fullName evidence="11">RING-type domain-containing protein</fullName>
    </recommendedName>
</protein>
<feature type="domain" description="RING-type" evidence="11">
    <location>
        <begin position="346"/>
        <end position="384"/>
    </location>
</feature>
<organism evidence="12 13">
    <name type="scientific">Caenorhabditis briggsae</name>
    <dbReference type="NCBI Taxonomy" id="6238"/>
    <lineage>
        <taxon>Eukaryota</taxon>
        <taxon>Metazoa</taxon>
        <taxon>Ecdysozoa</taxon>
        <taxon>Nematoda</taxon>
        <taxon>Chromadorea</taxon>
        <taxon>Rhabditida</taxon>
        <taxon>Rhabditina</taxon>
        <taxon>Rhabditomorpha</taxon>
        <taxon>Rhabditoidea</taxon>
        <taxon>Rhabditidae</taxon>
        <taxon>Peloderinae</taxon>
        <taxon>Caenorhabditis</taxon>
    </lineage>
</organism>
<dbReference type="InterPro" id="IPR036296">
    <property type="entry name" value="SKP1-like_dim_sf"/>
</dbReference>
<evidence type="ECO:0000256" key="9">
    <source>
        <dbReference type="PROSITE-ProRule" id="PRU00175"/>
    </source>
</evidence>
<dbReference type="FunFam" id="3.30.40.10:FF:000756">
    <property type="entry name" value="RiNg Finger protein"/>
    <property type="match status" value="1"/>
</dbReference>
<dbReference type="Pfam" id="PF03931">
    <property type="entry name" value="Skp1_POZ"/>
    <property type="match status" value="1"/>
</dbReference>
<dbReference type="GO" id="GO:0016020">
    <property type="term" value="C:membrane"/>
    <property type="evidence" value="ECO:0007669"/>
    <property type="project" value="UniProtKB-SubCell"/>
</dbReference>
<dbReference type="SMART" id="SM00744">
    <property type="entry name" value="RINGv"/>
    <property type="match status" value="1"/>
</dbReference>
<dbReference type="PROSITE" id="PS50089">
    <property type="entry name" value="ZF_RING_2"/>
    <property type="match status" value="1"/>
</dbReference>
<dbReference type="SMART" id="SM00184">
    <property type="entry name" value="RING"/>
    <property type="match status" value="1"/>
</dbReference>
<keyword evidence="13" id="KW-1185">Reference proteome</keyword>
<dbReference type="Pfam" id="PF13705">
    <property type="entry name" value="TRC8_N"/>
    <property type="match status" value="1"/>
</dbReference>
<evidence type="ECO:0000256" key="10">
    <source>
        <dbReference type="SAM" id="Phobius"/>
    </source>
</evidence>
<dbReference type="InterPro" id="IPR001232">
    <property type="entry name" value="SKP1-like"/>
</dbReference>
<dbReference type="Proteomes" id="UP000829354">
    <property type="component" value="Chromosome I"/>
</dbReference>
<evidence type="ECO:0000256" key="8">
    <source>
        <dbReference type="ARBA" id="ARBA00023136"/>
    </source>
</evidence>
<keyword evidence="6" id="KW-0862">Zinc</keyword>
<evidence type="ECO:0000313" key="12">
    <source>
        <dbReference type="EMBL" id="UMM10894.1"/>
    </source>
</evidence>
<dbReference type="SUPFAM" id="SSF57850">
    <property type="entry name" value="RING/U-box"/>
    <property type="match status" value="1"/>
</dbReference>
<dbReference type="GO" id="GO:0008270">
    <property type="term" value="F:zinc ion binding"/>
    <property type="evidence" value="ECO:0007669"/>
    <property type="project" value="UniProtKB-KW"/>
</dbReference>
<evidence type="ECO:0000256" key="4">
    <source>
        <dbReference type="ARBA" id="ARBA00022723"/>
    </source>
</evidence>
<evidence type="ECO:0000313" key="13">
    <source>
        <dbReference type="Proteomes" id="UP000829354"/>
    </source>
</evidence>
<dbReference type="AlphaFoldDB" id="A0AAE9J1T0"/>
<dbReference type="InterPro" id="IPR011016">
    <property type="entry name" value="Znf_RING-CH"/>
</dbReference>
<dbReference type="SMART" id="SM00512">
    <property type="entry name" value="Skp1"/>
    <property type="match status" value="1"/>
</dbReference>
<dbReference type="SUPFAM" id="SSF81382">
    <property type="entry name" value="Skp1 dimerisation domain-like"/>
    <property type="match status" value="1"/>
</dbReference>
<dbReference type="PANTHER" id="PTHR22763">
    <property type="entry name" value="RING ZINC FINGER PROTEIN"/>
    <property type="match status" value="1"/>
</dbReference>
<sequence length="482" mass="55100">MELSGERKLRFKTSDGKIIESYENPFKLSQTIKDCLENNGGIPEEIPLESISSTTLKNIIKWLDFYKNLEFEEEVRDEQGHLGTCFLQEFDIKFFSTIDLIEINQILKASKFLDIDRLRRAGCAHMATFSSYVFVFDRTFLSTFTTPFEMWPRGAMDNASAYGAEDSHNYACTGTMVFIATYILYRGPSLIKSAKTALRQIKAVFMVHGLADGVSVLWRRLRILELLTFTWITMFLMVLYVELIDKTKSEEPWEGIDDMIYYIDCSNKGIELIAANVVLGFGCYQLVAVGFSLATFAILLFHVIVNIYKRAGQTFQYIKSRNAAVKNINRLSKANAVQLKEREDVCAICFIEMKEEARITPCKHYFHGPCLRKWLAVKMVCPLCYTYMKEEDFGGKGTANQAPVEEEEDDAAGGAIVFDWDEFFFIRGDYSMVNPADPVRIAARDMWPLAPEPPQFERAMMAAIEREERAGEEDELILAEDD</sequence>
<evidence type="ECO:0000256" key="3">
    <source>
        <dbReference type="ARBA" id="ARBA00022692"/>
    </source>
</evidence>
<dbReference type="SUPFAM" id="SSF54695">
    <property type="entry name" value="POZ domain"/>
    <property type="match status" value="1"/>
</dbReference>
<evidence type="ECO:0000259" key="11">
    <source>
        <dbReference type="PROSITE" id="PS50089"/>
    </source>
</evidence>
<dbReference type="InterPro" id="IPR016073">
    <property type="entry name" value="Skp1_comp_POZ"/>
</dbReference>
<reference evidence="12 13" key="1">
    <citation type="submission" date="2022-04" db="EMBL/GenBank/DDBJ databases">
        <title>Chromosome-level reference genomes for two strains of Caenorhabditis briggsae: an improved platform for comparative genomics.</title>
        <authorList>
            <person name="Stevens L."/>
            <person name="Andersen E."/>
        </authorList>
    </citation>
    <scope>NUCLEOTIDE SEQUENCE [LARGE SCALE GENOMIC DNA]</scope>
    <source>
        <strain evidence="12">VX34</strain>
        <tissue evidence="12">Whole-organism</tissue>
    </source>
</reference>
<dbReference type="InterPro" id="IPR011333">
    <property type="entry name" value="SKP1/BTB/POZ_sf"/>
</dbReference>
<keyword evidence="5 9" id="KW-0863">Zinc-finger</keyword>
<dbReference type="Gene3D" id="3.30.40.10">
    <property type="entry name" value="Zinc/RING finger domain, C3HC4 (zinc finger)"/>
    <property type="match status" value="1"/>
</dbReference>
<name>A0AAE9J1T0_CAEBR</name>
<evidence type="ECO:0000256" key="5">
    <source>
        <dbReference type="ARBA" id="ARBA00022771"/>
    </source>
</evidence>
<dbReference type="PANTHER" id="PTHR22763:SF191">
    <property type="entry name" value="RING FINGER PROTEIN 145 HOMOLOG"/>
    <property type="match status" value="1"/>
</dbReference>
<gene>
    <name evidence="12" type="ORF">L5515_000451</name>
</gene>
<dbReference type="InterPro" id="IPR025754">
    <property type="entry name" value="TRC8_N_dom"/>
</dbReference>
<dbReference type="InterPro" id="IPR013083">
    <property type="entry name" value="Znf_RING/FYVE/PHD"/>
</dbReference>
<evidence type="ECO:0000256" key="2">
    <source>
        <dbReference type="ARBA" id="ARBA00009993"/>
    </source>
</evidence>
<evidence type="ECO:0000256" key="7">
    <source>
        <dbReference type="ARBA" id="ARBA00022989"/>
    </source>
</evidence>
<feature type="transmembrane region" description="Helical" evidence="10">
    <location>
        <begin position="286"/>
        <end position="308"/>
    </location>
</feature>
<accession>A0AAE9J1T0</accession>
<keyword evidence="4" id="KW-0479">Metal-binding</keyword>
<feature type="transmembrane region" description="Helical" evidence="10">
    <location>
        <begin position="223"/>
        <end position="241"/>
    </location>
</feature>
<dbReference type="CDD" id="cd16476">
    <property type="entry name" value="RING-H2_RNF139-like"/>
    <property type="match status" value="1"/>
</dbReference>
<dbReference type="InterPro" id="IPR050731">
    <property type="entry name" value="HRD1_E3_ubiq-ligases"/>
</dbReference>
<evidence type="ECO:0000256" key="1">
    <source>
        <dbReference type="ARBA" id="ARBA00004141"/>
    </source>
</evidence>
<comment type="similarity">
    <text evidence="2">Belongs to the SKP1 family.</text>
</comment>
<dbReference type="InterPro" id="IPR001841">
    <property type="entry name" value="Znf_RING"/>
</dbReference>
<keyword evidence="3 10" id="KW-0812">Transmembrane</keyword>
<dbReference type="EMBL" id="CP092620">
    <property type="protein sequence ID" value="UMM10894.1"/>
    <property type="molecule type" value="Genomic_DNA"/>
</dbReference>
<dbReference type="GO" id="GO:0006511">
    <property type="term" value="P:ubiquitin-dependent protein catabolic process"/>
    <property type="evidence" value="ECO:0007669"/>
    <property type="project" value="InterPro"/>
</dbReference>
<keyword evidence="7 10" id="KW-1133">Transmembrane helix</keyword>
<keyword evidence="8 10" id="KW-0472">Membrane</keyword>
<proteinExistence type="inferred from homology"/>
<evidence type="ECO:0000256" key="6">
    <source>
        <dbReference type="ARBA" id="ARBA00022833"/>
    </source>
</evidence>
<dbReference type="Gene3D" id="3.30.710.10">
    <property type="entry name" value="Potassium Channel Kv1.1, Chain A"/>
    <property type="match status" value="1"/>
</dbReference>